<dbReference type="RefSeq" id="WP_062734410.1">
    <property type="nucleotide sequence ID" value="NZ_BJZS01000038.1"/>
</dbReference>
<proteinExistence type="predicted"/>
<keyword evidence="3" id="KW-1185">Reference proteome</keyword>
<dbReference type="Gene3D" id="1.10.10.10">
    <property type="entry name" value="Winged helix-like DNA-binding domain superfamily/Winged helix DNA-binding domain"/>
    <property type="match status" value="1"/>
</dbReference>
<protein>
    <submittedName>
        <fullName evidence="2">PadR family transcriptional regulator</fullName>
    </submittedName>
</protein>
<dbReference type="Proteomes" id="UP000321103">
    <property type="component" value="Unassembled WGS sequence"/>
</dbReference>
<evidence type="ECO:0000259" key="1">
    <source>
        <dbReference type="Pfam" id="PF03551"/>
    </source>
</evidence>
<sequence>MSTTTQRSEWLRGVLGLCVLRAMADGPTYGYAIAANLARAGFGDVKGGTLYPLLARLEKNDLVTVEWRAGAGGPGRKYFSLTDAGRAELEQGITQWQAFSSVVTGYLTSDSAGDAPTSPRPPTP</sequence>
<name>A0A512ICH7_9MICC</name>
<evidence type="ECO:0000313" key="3">
    <source>
        <dbReference type="Proteomes" id="UP000321103"/>
    </source>
</evidence>
<dbReference type="InterPro" id="IPR036388">
    <property type="entry name" value="WH-like_DNA-bd_sf"/>
</dbReference>
<evidence type="ECO:0000313" key="2">
    <source>
        <dbReference type="EMBL" id="GEO95403.1"/>
    </source>
</evidence>
<dbReference type="AlphaFoldDB" id="A0A512ICH7"/>
<dbReference type="STRING" id="388357.GCA_001580365_00644"/>
<dbReference type="EMBL" id="BJZS01000038">
    <property type="protein sequence ID" value="GEO95403.1"/>
    <property type="molecule type" value="Genomic_DNA"/>
</dbReference>
<feature type="domain" description="Transcription regulator PadR N-terminal" evidence="1">
    <location>
        <begin position="19"/>
        <end position="91"/>
    </location>
</feature>
<reference evidence="2 3" key="1">
    <citation type="submission" date="2019-07" db="EMBL/GenBank/DDBJ databases">
        <title>Whole genome shotgun sequence of Kocuria turfanensis NBRC 107627.</title>
        <authorList>
            <person name="Hosoyama A."/>
            <person name="Uohara A."/>
            <person name="Ohji S."/>
            <person name="Ichikawa N."/>
        </authorList>
    </citation>
    <scope>NUCLEOTIDE SEQUENCE [LARGE SCALE GENOMIC DNA]</scope>
    <source>
        <strain evidence="2 3">NBRC 107627</strain>
    </source>
</reference>
<gene>
    <name evidence="2" type="ORF">KTU01_15260</name>
</gene>
<accession>A0A512ICH7</accession>
<dbReference type="Pfam" id="PF03551">
    <property type="entry name" value="PadR"/>
    <property type="match status" value="1"/>
</dbReference>
<dbReference type="SUPFAM" id="SSF46785">
    <property type="entry name" value="Winged helix' DNA-binding domain"/>
    <property type="match status" value="1"/>
</dbReference>
<dbReference type="InterPro" id="IPR052509">
    <property type="entry name" value="Metal_resp_DNA-bind_regulator"/>
</dbReference>
<dbReference type="PANTHER" id="PTHR33169:SF14">
    <property type="entry name" value="TRANSCRIPTIONAL REGULATOR RV3488"/>
    <property type="match status" value="1"/>
</dbReference>
<dbReference type="InterPro" id="IPR036390">
    <property type="entry name" value="WH_DNA-bd_sf"/>
</dbReference>
<comment type="caution">
    <text evidence="2">The sequence shown here is derived from an EMBL/GenBank/DDBJ whole genome shotgun (WGS) entry which is preliminary data.</text>
</comment>
<dbReference type="InterPro" id="IPR005149">
    <property type="entry name" value="Tscrpt_reg_PadR_N"/>
</dbReference>
<dbReference type="PANTHER" id="PTHR33169">
    <property type="entry name" value="PADR-FAMILY TRANSCRIPTIONAL REGULATOR"/>
    <property type="match status" value="1"/>
</dbReference>
<organism evidence="2 3">
    <name type="scientific">Kocuria turfanensis</name>
    <dbReference type="NCBI Taxonomy" id="388357"/>
    <lineage>
        <taxon>Bacteria</taxon>
        <taxon>Bacillati</taxon>
        <taxon>Actinomycetota</taxon>
        <taxon>Actinomycetes</taxon>
        <taxon>Micrococcales</taxon>
        <taxon>Micrococcaceae</taxon>
        <taxon>Kocuria</taxon>
    </lineage>
</organism>